<feature type="compositionally biased region" description="Low complexity" evidence="6">
    <location>
        <begin position="666"/>
        <end position="678"/>
    </location>
</feature>
<dbReference type="InterPro" id="IPR003961">
    <property type="entry name" value="FN3_dom"/>
</dbReference>
<reference evidence="8" key="2">
    <citation type="submission" date="2025-09" db="UniProtKB">
        <authorList>
            <consortium name="Ensembl"/>
        </authorList>
    </citation>
    <scope>IDENTIFICATION</scope>
</reference>
<dbReference type="SMART" id="SM00060">
    <property type="entry name" value="FN3"/>
    <property type="match status" value="2"/>
</dbReference>
<dbReference type="PANTHER" id="PTHR23036">
    <property type="entry name" value="CYTOKINE RECEPTOR"/>
    <property type="match status" value="1"/>
</dbReference>
<dbReference type="SUPFAM" id="SSF49265">
    <property type="entry name" value="Fibronectin type III"/>
    <property type="match status" value="2"/>
</dbReference>
<accession>A0A3Q2PXM4</accession>
<dbReference type="Ensembl" id="ENSFHET00000027566.1">
    <property type="protein sequence ID" value="ENSFHEP00000018556.1"/>
    <property type="gene ID" value="ENSFHEG00000000869.1"/>
</dbReference>
<sequence>VLSVPEQVSLSPNFPTQQLSISWLGGEATTFDLIIFTTEFNETIFSVISAVVNQDSGRHQWTWTSVEPLECTSLSVQIRSREGETTSEWTLTLNSEAQMFPQDRIVPAGANTTFCCIVEEGKEFKSIRYENTNMPVKRLSRRSYAIKAVFQEATRITGSNIICLSNGLMTGATIFVGYPPLPSGFKCETRDLISAVCHWDKGRDTNLGGRRRTRYSVNNRDCSERNMCALSQWDGNWTLVAANPLGQYNLTDSAELSHRGRRPDLCTGVTSSVRDFFGVGLRSVFLTDLHPDEKYSVQVRCGAQNNFWKWGDWSELHHFKTKPYAPDAPSVWLWLTSDNTGLIVWKVTFFLFLESHSFCCLNLSYFSLSDVEPPALAQAAHNSSGFSLSWQQNAGSTCSYVVEWCETLCLNCSVDWIRLDDKYTNFKDILLIFRSVFAVRLTVVSFPSPPSVVTSAAPSSVELKIAQLDCDVVLSWEEVPLEKRRGFLLGYNVYISNSSQLTLLEKLDASRRTYTVSGLPAGSYKFVVKAYTSGGEGTDSIVSIRLEPCGLILPILTSMGIVTLCFHCNRVKKAFYPDIPEPKLPGDWSRTQEPMDVKPFPHSIVHILEKPERDPYKDALVVIPEEEVDDHAEGTGDGPVDVDERQSLRYYNQVVDDRPIRPRYPDSSASSLSSGDSANTDVTYTGISEGFQPHTGPSISSGARAGGYQPQMRPVTLGGNQASPEPLVEPQVVGSGGYKPQSSWLIDSPTEADERMSPTPSLGSPTSVASTHFLLSDREGDEQERRQTSSSSAAAWLTNLLFSAKP</sequence>
<evidence type="ECO:0000256" key="4">
    <source>
        <dbReference type="ARBA" id="ARBA00023170"/>
    </source>
</evidence>
<dbReference type="Pfam" id="PF00041">
    <property type="entry name" value="fn3"/>
    <property type="match status" value="1"/>
</dbReference>
<dbReference type="PROSITE" id="PS50853">
    <property type="entry name" value="FN3"/>
    <property type="match status" value="1"/>
</dbReference>
<evidence type="ECO:0000256" key="1">
    <source>
        <dbReference type="ARBA" id="ARBA00022729"/>
    </source>
</evidence>
<protein>
    <submittedName>
        <fullName evidence="8">Leukemia inhibitory factor receptor-like</fullName>
    </submittedName>
</protein>
<evidence type="ECO:0000256" key="2">
    <source>
        <dbReference type="ARBA" id="ARBA00022737"/>
    </source>
</evidence>
<dbReference type="STRING" id="8078.ENSFHEP00000018556"/>
<feature type="region of interest" description="Disordered" evidence="6">
    <location>
        <begin position="627"/>
        <end position="646"/>
    </location>
</feature>
<keyword evidence="5" id="KW-0325">Glycoprotein</keyword>
<keyword evidence="2" id="KW-0677">Repeat</keyword>
<reference evidence="8" key="1">
    <citation type="submission" date="2025-08" db="UniProtKB">
        <authorList>
            <consortium name="Ensembl"/>
        </authorList>
    </citation>
    <scope>IDENTIFICATION</scope>
</reference>
<dbReference type="InterPro" id="IPR040817">
    <property type="entry name" value="LIFR_D2"/>
</dbReference>
<dbReference type="GeneTree" id="ENSGT00940000165259"/>
<evidence type="ECO:0000256" key="6">
    <source>
        <dbReference type="SAM" id="MobiDB-lite"/>
    </source>
</evidence>
<proteinExistence type="predicted"/>
<organism evidence="8 9">
    <name type="scientific">Fundulus heteroclitus</name>
    <name type="common">Killifish</name>
    <name type="synonym">Mummichog</name>
    <dbReference type="NCBI Taxonomy" id="8078"/>
    <lineage>
        <taxon>Eukaryota</taxon>
        <taxon>Metazoa</taxon>
        <taxon>Chordata</taxon>
        <taxon>Craniata</taxon>
        <taxon>Vertebrata</taxon>
        <taxon>Euteleostomi</taxon>
        <taxon>Actinopterygii</taxon>
        <taxon>Neopterygii</taxon>
        <taxon>Teleostei</taxon>
        <taxon>Neoteleostei</taxon>
        <taxon>Acanthomorphata</taxon>
        <taxon>Ovalentaria</taxon>
        <taxon>Atherinomorphae</taxon>
        <taxon>Cyprinodontiformes</taxon>
        <taxon>Fundulidae</taxon>
        <taxon>Fundulus</taxon>
    </lineage>
</organism>
<keyword evidence="3" id="KW-1015">Disulfide bond</keyword>
<dbReference type="InterPro" id="IPR048497">
    <property type="entry name" value="LIF-R-like_Ig-like"/>
</dbReference>
<dbReference type="PANTHER" id="PTHR23036:SF95">
    <property type="entry name" value="ONCOSTATIN-M-SPECIFIC RECEPTOR SUBUNIT BETA"/>
    <property type="match status" value="1"/>
</dbReference>
<feature type="compositionally biased region" description="Basic and acidic residues" evidence="6">
    <location>
        <begin position="655"/>
        <end position="664"/>
    </location>
</feature>
<dbReference type="GO" id="GO:0009897">
    <property type="term" value="C:external side of plasma membrane"/>
    <property type="evidence" value="ECO:0007669"/>
    <property type="project" value="TreeGrafter"/>
</dbReference>
<evidence type="ECO:0000259" key="7">
    <source>
        <dbReference type="PROSITE" id="PS50853"/>
    </source>
</evidence>
<dbReference type="Gene3D" id="2.60.40.10">
    <property type="entry name" value="Immunoglobulins"/>
    <property type="match status" value="5"/>
</dbReference>
<feature type="domain" description="Fibronectin type-III" evidence="7">
    <location>
        <begin position="457"/>
        <end position="550"/>
    </location>
</feature>
<dbReference type="AlphaFoldDB" id="A0A3Q2PXM4"/>
<dbReference type="GO" id="GO:0004896">
    <property type="term" value="F:cytokine receptor activity"/>
    <property type="evidence" value="ECO:0007669"/>
    <property type="project" value="TreeGrafter"/>
</dbReference>
<feature type="region of interest" description="Disordered" evidence="6">
    <location>
        <begin position="653"/>
        <end position="745"/>
    </location>
</feature>
<name>A0A3Q2PXM4_FUNHE</name>
<dbReference type="GO" id="GO:0043235">
    <property type="term" value="C:receptor complex"/>
    <property type="evidence" value="ECO:0007669"/>
    <property type="project" value="TreeGrafter"/>
</dbReference>
<keyword evidence="9" id="KW-1185">Reference proteome</keyword>
<evidence type="ECO:0000313" key="9">
    <source>
        <dbReference type="Proteomes" id="UP000265000"/>
    </source>
</evidence>
<dbReference type="Pfam" id="PF25552">
    <property type="entry name" value="LIFR_D4"/>
    <property type="match status" value="1"/>
</dbReference>
<dbReference type="Proteomes" id="UP000265000">
    <property type="component" value="Unplaced"/>
</dbReference>
<dbReference type="InterPro" id="IPR036116">
    <property type="entry name" value="FN3_sf"/>
</dbReference>
<dbReference type="GO" id="GO:0019955">
    <property type="term" value="F:cytokine binding"/>
    <property type="evidence" value="ECO:0007669"/>
    <property type="project" value="TreeGrafter"/>
</dbReference>
<keyword evidence="1" id="KW-0732">Signal</keyword>
<dbReference type="InterPro" id="IPR013783">
    <property type="entry name" value="Ig-like_fold"/>
</dbReference>
<dbReference type="CDD" id="cd00063">
    <property type="entry name" value="FN3"/>
    <property type="match status" value="1"/>
</dbReference>
<evidence type="ECO:0000313" key="8">
    <source>
        <dbReference type="Ensembl" id="ENSFHEP00000018556.1"/>
    </source>
</evidence>
<dbReference type="InterPro" id="IPR050379">
    <property type="entry name" value="Type-I_Cytokine_Rcpt"/>
</dbReference>
<dbReference type="Pfam" id="PF21177">
    <property type="entry name" value="LIF-R_Ig-like"/>
    <property type="match status" value="1"/>
</dbReference>
<keyword evidence="4" id="KW-0675">Receptor</keyword>
<evidence type="ECO:0000256" key="3">
    <source>
        <dbReference type="ARBA" id="ARBA00023157"/>
    </source>
</evidence>
<dbReference type="Pfam" id="PF17971">
    <property type="entry name" value="LIFR_D2"/>
    <property type="match status" value="1"/>
</dbReference>
<evidence type="ECO:0000256" key="5">
    <source>
        <dbReference type="ARBA" id="ARBA00023180"/>
    </source>
</evidence>